<sequence>MKEQQEKIRVLDPHIILILFISAFVFGIGMLMIFLERKEIRTEGYEFIIFSVEILMLLLILYYMRTVVLSREGCTVSWLFWKRNYKWEELAVIREDVWYTYGKGGSIRYQGIVFSKYAVNKKKKKYTTRMIVDAFPLSDCFYITFDEHGNVFSYKLEKGKKQVIRKMYVNVREKMKEWGVEAEKGEGIKEEEKQRQYDEMIELRRQQRKKIQSKGADCTNLKEYQQEVIKIRDFLQITMVILITVLLIWTGLSAEEGERIPILILEFLIDAPLLFFSSKVVTLSKEGCKISYLFFKKMYKWEELEIIREDYFPSFRDRRSRGIVFSKRKKNKAGYIYTTREIVGSGHILECFYIVLDADGNIHLYKRLAAKDGKTKLRKVAVNIPQKLAEWGVEMEKMMKYTGGTYDL</sequence>
<keyword evidence="1" id="KW-1133">Transmembrane helix</keyword>
<evidence type="ECO:0000256" key="1">
    <source>
        <dbReference type="SAM" id="Phobius"/>
    </source>
</evidence>
<dbReference type="RefSeq" id="WP_055053590.1">
    <property type="nucleotide sequence ID" value="NZ_CYZA01000010.1"/>
</dbReference>
<dbReference type="EMBL" id="CYZA01000010">
    <property type="protein sequence ID" value="CUO11133.1"/>
    <property type="molecule type" value="Genomic_DNA"/>
</dbReference>
<reference evidence="4 5" key="1">
    <citation type="submission" date="2015-09" db="EMBL/GenBank/DDBJ databases">
        <authorList>
            <consortium name="Pathogen Informatics"/>
        </authorList>
    </citation>
    <scope>NUCLEOTIDE SEQUENCE [LARGE SCALE GENOMIC DNA]</scope>
    <source>
        <strain evidence="2 4">2789STDY5608838</strain>
        <strain evidence="3 5">2789STDY5834957</strain>
    </source>
</reference>
<evidence type="ECO:0000313" key="2">
    <source>
        <dbReference type="EMBL" id="CUO11133.1"/>
    </source>
</evidence>
<feature type="transmembrane region" description="Helical" evidence="1">
    <location>
        <begin position="47"/>
        <end position="64"/>
    </location>
</feature>
<proteinExistence type="predicted"/>
<evidence type="ECO:0000313" key="3">
    <source>
        <dbReference type="EMBL" id="CUQ22786.1"/>
    </source>
</evidence>
<dbReference type="Proteomes" id="UP000095762">
    <property type="component" value="Unassembled WGS sequence"/>
</dbReference>
<keyword evidence="1" id="KW-0472">Membrane</keyword>
<feature type="transmembrane region" description="Helical" evidence="1">
    <location>
        <begin position="15"/>
        <end position="35"/>
    </location>
</feature>
<accession>A0A174CDH9</accession>
<dbReference type="EMBL" id="CZBP01000021">
    <property type="protein sequence ID" value="CUQ22786.1"/>
    <property type="molecule type" value="Genomic_DNA"/>
</dbReference>
<protein>
    <recommendedName>
        <fullName evidence="6">PH domain-containing protein</fullName>
    </recommendedName>
</protein>
<evidence type="ECO:0000313" key="5">
    <source>
        <dbReference type="Proteomes" id="UP000095762"/>
    </source>
</evidence>
<evidence type="ECO:0008006" key="6">
    <source>
        <dbReference type="Google" id="ProtNLM"/>
    </source>
</evidence>
<dbReference type="Proteomes" id="UP000095447">
    <property type="component" value="Unassembled WGS sequence"/>
</dbReference>
<feature type="transmembrane region" description="Helical" evidence="1">
    <location>
        <begin position="234"/>
        <end position="254"/>
    </location>
</feature>
<evidence type="ECO:0000313" key="4">
    <source>
        <dbReference type="Proteomes" id="UP000095447"/>
    </source>
</evidence>
<organism evidence="2 4">
    <name type="scientific">Blautia obeum</name>
    <dbReference type="NCBI Taxonomy" id="40520"/>
    <lineage>
        <taxon>Bacteria</taxon>
        <taxon>Bacillati</taxon>
        <taxon>Bacillota</taxon>
        <taxon>Clostridia</taxon>
        <taxon>Lachnospirales</taxon>
        <taxon>Lachnospiraceae</taxon>
        <taxon>Blautia</taxon>
    </lineage>
</organism>
<dbReference type="AlphaFoldDB" id="A0A174CDH9"/>
<name>A0A174CDH9_9FIRM</name>
<gene>
    <name evidence="2" type="ORF">ERS852395_02108</name>
    <name evidence="3" type="ORF">ERS852569_02544</name>
</gene>
<keyword evidence="1" id="KW-0812">Transmembrane</keyword>